<dbReference type="HOGENOM" id="CLU_2391224_0_0_10"/>
<keyword evidence="4" id="KW-1185">Reference proteome</keyword>
<dbReference type="Proteomes" id="UP000014140">
    <property type="component" value="Unassembled WGS sequence"/>
</dbReference>
<dbReference type="AlphaFoldDB" id="S0GJR7"/>
<evidence type="ECO:0000313" key="3">
    <source>
        <dbReference type="EMBL" id="EOS19323.1"/>
    </source>
</evidence>
<gene>
    <name evidence="3" type="ORF">C803_00001</name>
    <name evidence="2" type="ORF">C803_05543</name>
</gene>
<reference evidence="2 4" key="1">
    <citation type="submission" date="2013-04" db="EMBL/GenBank/DDBJ databases">
        <title>The Genome Sequence of Parabacteroides goldsteinii dnLKV18.</title>
        <authorList>
            <consortium name="The Broad Institute Genomics Platform"/>
            <consortium name="The Broad Institute Genome Sequencing Center for Infectious Disease"/>
            <person name="Earl A."/>
            <person name="Xavier R."/>
            <person name="Kuhn K."/>
            <person name="Stappenbeck T."/>
            <person name="Walker B."/>
            <person name="Young S."/>
            <person name="Zeng Q."/>
            <person name="Gargeya S."/>
            <person name="Fitzgerald M."/>
            <person name="Haas B."/>
            <person name="Abouelleil A."/>
            <person name="Allen A.W."/>
            <person name="Alvarado L."/>
            <person name="Arachchi H.M."/>
            <person name="Berlin A.M."/>
            <person name="Chapman S.B."/>
            <person name="Gainer-Dewar J."/>
            <person name="Goldberg J."/>
            <person name="Griggs A."/>
            <person name="Gujja S."/>
            <person name="Hansen M."/>
            <person name="Howarth C."/>
            <person name="Imamovic A."/>
            <person name="Ireland A."/>
            <person name="Larimer J."/>
            <person name="McCowan C."/>
            <person name="Murphy C."/>
            <person name="Pearson M."/>
            <person name="Poon T.W."/>
            <person name="Priest M."/>
            <person name="Roberts A."/>
            <person name="Saif S."/>
            <person name="Shea T."/>
            <person name="Sisk P."/>
            <person name="Sykes S."/>
            <person name="Wortman J."/>
            <person name="Nusbaum C."/>
            <person name="Birren B."/>
        </authorList>
    </citation>
    <scope>NUCLEOTIDE SEQUENCE [LARGE SCALE GENOMIC DNA]</scope>
    <source>
        <strain evidence="4">dnLKV18</strain>
        <strain evidence="2">DnLKV18</strain>
    </source>
</reference>
<proteinExistence type="predicted"/>
<organism evidence="2 4">
    <name type="scientific">Parabacteroides goldsteinii dnLKV18</name>
    <dbReference type="NCBI Taxonomy" id="1235789"/>
    <lineage>
        <taxon>Bacteria</taxon>
        <taxon>Pseudomonadati</taxon>
        <taxon>Bacteroidota</taxon>
        <taxon>Bacteroidia</taxon>
        <taxon>Bacteroidales</taxon>
        <taxon>Tannerellaceae</taxon>
        <taxon>Parabacteroides</taxon>
    </lineage>
</organism>
<sequence length="94" mass="10756">MFDLDNATLSVTFALLVSLLTLLIYQSFLPEIESLGLLVLLGFDITALTPVAYQRRSLQRPSGRSYLEAGFVLRCFQHLSNPDLDTRRCTWRYN</sequence>
<keyword evidence="1" id="KW-1133">Transmembrane helix</keyword>
<evidence type="ECO:0000313" key="4">
    <source>
        <dbReference type="Proteomes" id="UP000014140"/>
    </source>
</evidence>
<evidence type="ECO:0000256" key="1">
    <source>
        <dbReference type="SAM" id="Phobius"/>
    </source>
</evidence>
<feature type="transmembrane region" description="Helical" evidence="1">
    <location>
        <begin position="7"/>
        <end position="28"/>
    </location>
</feature>
<feature type="non-terminal residue" evidence="2">
    <location>
        <position position="94"/>
    </location>
</feature>
<keyword evidence="1" id="KW-0812">Transmembrane</keyword>
<dbReference type="EMBL" id="ASSQ01000001">
    <property type="protein sequence ID" value="EOS19323.1"/>
    <property type="molecule type" value="Genomic_DNA"/>
</dbReference>
<name>S0GJR7_9BACT</name>
<feature type="transmembrane region" description="Helical" evidence="1">
    <location>
        <begin position="34"/>
        <end position="53"/>
    </location>
</feature>
<dbReference type="EMBL" id="ASSQ01000026">
    <property type="protein sequence ID" value="EOS12615.1"/>
    <property type="molecule type" value="Genomic_DNA"/>
</dbReference>
<keyword evidence="1" id="KW-0472">Membrane</keyword>
<protein>
    <submittedName>
        <fullName evidence="2">Uncharacterized protein</fullName>
    </submittedName>
</protein>
<evidence type="ECO:0000313" key="2">
    <source>
        <dbReference type="EMBL" id="EOS12615.1"/>
    </source>
</evidence>
<accession>S0GJR7</accession>
<comment type="caution">
    <text evidence="2">The sequence shown here is derived from an EMBL/GenBank/DDBJ whole genome shotgun (WGS) entry which is preliminary data.</text>
</comment>